<sequence length="329" mass="37020">MTRPKYLMTLVVTDLSNVPKPSGHCYVQWRISNTLPAVRGKTQPAHIRDYRCVWKHTEEAVVKLNTNSNGVLLEKMLHLEVFAVVKYHHHQHHHQGPSSIYSDGSFQVRHAATVANNVAEEHLPTRTEKTFLGRVTVNLAEFCGEEGPTSARYLLNDSKVNAVLCVEIGMLLINGDQRDIVVPPKTKRGIGTVLDDSGHEGSSFSTNGAPSISLLRDHRRAASGSQVTSGDKHNRWLRIVTDPVISRLYQKTFEMSWDPRPGEFNADESVDDILHGGDGWAKNAQGERFIDLQMVKVNNNLERWKRDAPKESEVRDGLRSWTPAHIFHT</sequence>
<protein>
    <recommendedName>
        <fullName evidence="1">C2 NT-type domain-containing protein</fullName>
    </recommendedName>
</protein>
<dbReference type="PROSITE" id="PS51840">
    <property type="entry name" value="C2_NT"/>
    <property type="match status" value="1"/>
</dbReference>
<dbReference type="AlphaFoldDB" id="A0A1V2LA01"/>
<dbReference type="InterPro" id="IPR039931">
    <property type="entry name" value="EEIG1/2-like"/>
</dbReference>
<name>A0A1V2LA01_CYBFA</name>
<evidence type="ECO:0000259" key="1">
    <source>
        <dbReference type="PROSITE" id="PS51840"/>
    </source>
</evidence>
<dbReference type="PANTHER" id="PTHR21456">
    <property type="entry name" value="FAMILY WITH SEQUENCE SIMILARITY 102"/>
    <property type="match status" value="1"/>
</dbReference>
<feature type="domain" description="C2 NT-type" evidence="1">
    <location>
        <begin position="1"/>
        <end position="172"/>
    </location>
</feature>
<evidence type="ECO:0000313" key="2">
    <source>
        <dbReference type="EMBL" id="ONH68737.1"/>
    </source>
</evidence>
<gene>
    <name evidence="2" type="ORF">BON22_1595</name>
</gene>
<dbReference type="Pfam" id="PF10358">
    <property type="entry name" value="NT-C2"/>
    <property type="match status" value="1"/>
</dbReference>
<dbReference type="PANTHER" id="PTHR21456:SF1">
    <property type="entry name" value="C2 NT-TYPE DOMAIN-CONTAINING PROTEIN"/>
    <property type="match status" value="1"/>
</dbReference>
<organism evidence="2 3">
    <name type="scientific">Cyberlindnera fabianii</name>
    <name type="common">Yeast</name>
    <name type="synonym">Hansenula fabianii</name>
    <dbReference type="NCBI Taxonomy" id="36022"/>
    <lineage>
        <taxon>Eukaryota</taxon>
        <taxon>Fungi</taxon>
        <taxon>Dikarya</taxon>
        <taxon>Ascomycota</taxon>
        <taxon>Saccharomycotina</taxon>
        <taxon>Saccharomycetes</taxon>
        <taxon>Phaffomycetales</taxon>
        <taxon>Phaffomycetaceae</taxon>
        <taxon>Cyberlindnera</taxon>
    </lineage>
</organism>
<dbReference type="Proteomes" id="UP000189513">
    <property type="component" value="Unassembled WGS sequence"/>
</dbReference>
<comment type="caution">
    <text evidence="2">The sequence shown here is derived from an EMBL/GenBank/DDBJ whole genome shotgun (WGS) entry which is preliminary data.</text>
</comment>
<accession>A0A1V2LA01</accession>
<evidence type="ECO:0000313" key="3">
    <source>
        <dbReference type="Proteomes" id="UP000189513"/>
    </source>
</evidence>
<proteinExistence type="predicted"/>
<reference evidence="3" key="1">
    <citation type="journal article" date="2017" name="Genome Announc.">
        <title>Genome sequences of Cyberlindnera fabianii 65, Pichia kudriavzevii 129, and Saccharomyces cerevisiae 131 isolated from fermented masau fruits in Zimbabwe.</title>
        <authorList>
            <person name="van Rijswijck I.M.H."/>
            <person name="Derks M.F.L."/>
            <person name="Abee T."/>
            <person name="de Ridder D."/>
            <person name="Smid E.J."/>
        </authorList>
    </citation>
    <scope>NUCLEOTIDE SEQUENCE [LARGE SCALE GENOMIC DNA]</scope>
    <source>
        <strain evidence="3">65</strain>
    </source>
</reference>
<dbReference type="STRING" id="36022.A0A1V2LA01"/>
<dbReference type="InterPro" id="IPR019448">
    <property type="entry name" value="NT-C2"/>
</dbReference>
<dbReference type="OMA" id="WNNDAHN"/>
<dbReference type="VEuPathDB" id="FungiDB:BON22_1595"/>
<keyword evidence="3" id="KW-1185">Reference proteome</keyword>
<dbReference type="EMBL" id="MPUK01000002">
    <property type="protein sequence ID" value="ONH68737.1"/>
    <property type="molecule type" value="Genomic_DNA"/>
</dbReference>